<feature type="transmembrane region" description="Helical" evidence="1">
    <location>
        <begin position="216"/>
        <end position="237"/>
    </location>
</feature>
<dbReference type="InterPro" id="IPR037185">
    <property type="entry name" value="EmrE-like"/>
</dbReference>
<feature type="domain" description="EamA" evidence="2">
    <location>
        <begin position="157"/>
        <end position="287"/>
    </location>
</feature>
<keyword evidence="4" id="KW-1185">Reference proteome</keyword>
<protein>
    <submittedName>
        <fullName evidence="3">DMT family transporter</fullName>
    </submittedName>
</protein>
<organism evidence="3 4">
    <name type="scientific">Aliigemmobacter aestuarii</name>
    <dbReference type="NCBI Taxonomy" id="1445661"/>
    <lineage>
        <taxon>Bacteria</taxon>
        <taxon>Pseudomonadati</taxon>
        <taxon>Pseudomonadota</taxon>
        <taxon>Alphaproteobacteria</taxon>
        <taxon>Rhodobacterales</taxon>
        <taxon>Paracoccaceae</taxon>
        <taxon>Aliigemmobacter</taxon>
    </lineage>
</organism>
<keyword evidence="1" id="KW-0472">Membrane</keyword>
<dbReference type="RefSeq" id="WP_136393514.1">
    <property type="nucleotide sequence ID" value="NZ_SSND01000001.1"/>
</dbReference>
<feature type="transmembrane region" description="Helical" evidence="1">
    <location>
        <begin position="107"/>
        <end position="125"/>
    </location>
</feature>
<feature type="transmembrane region" description="Helical" evidence="1">
    <location>
        <begin position="84"/>
        <end position="101"/>
    </location>
</feature>
<evidence type="ECO:0000313" key="4">
    <source>
        <dbReference type="Proteomes" id="UP000309450"/>
    </source>
</evidence>
<dbReference type="InterPro" id="IPR000620">
    <property type="entry name" value="EamA_dom"/>
</dbReference>
<dbReference type="SUPFAM" id="SSF103481">
    <property type="entry name" value="Multidrug resistance efflux transporter EmrE"/>
    <property type="match status" value="2"/>
</dbReference>
<evidence type="ECO:0000313" key="3">
    <source>
        <dbReference type="EMBL" id="THD85138.1"/>
    </source>
</evidence>
<evidence type="ECO:0000259" key="2">
    <source>
        <dbReference type="Pfam" id="PF00892"/>
    </source>
</evidence>
<keyword evidence="1" id="KW-0812">Transmembrane</keyword>
<sequence>MASAGQTAGHERPIIGVALMLAAMAVLPFLDVAAKFLGQQGMPILQIVWARMAFGAVMTLPFALRLGGRAALWPDRPAYHTGRAFLLAAATFFFFYALKFLPIADALAIFFVQPLILTAISPFVLGERVGPRRWVAVMVGFVGTLIIIRPGLAEVNPGTFLALAAGTSLAFYLAMTRRISGRAHAMVTTFHTSLMGAIFLTLAVLPLWQAPSTPQWGLMLAVGFVATFGHFLIVKAYDHAEASLLAPLAYTEIIMATAVGWWFFGDFPDAWTFVGVGVLIGCAIFISMRERAHGLPPKEREFEQP</sequence>
<gene>
    <name evidence="3" type="ORF">E7811_05350</name>
</gene>
<dbReference type="EMBL" id="SSND01000001">
    <property type="protein sequence ID" value="THD85138.1"/>
    <property type="molecule type" value="Genomic_DNA"/>
</dbReference>
<dbReference type="Proteomes" id="UP000309450">
    <property type="component" value="Unassembled WGS sequence"/>
</dbReference>
<feature type="transmembrane region" description="Helical" evidence="1">
    <location>
        <begin position="187"/>
        <end position="210"/>
    </location>
</feature>
<dbReference type="PANTHER" id="PTHR22911">
    <property type="entry name" value="ACYL-MALONYL CONDENSING ENZYME-RELATED"/>
    <property type="match status" value="1"/>
</dbReference>
<feature type="transmembrane region" description="Helical" evidence="1">
    <location>
        <begin position="270"/>
        <end position="288"/>
    </location>
</feature>
<feature type="transmembrane region" description="Helical" evidence="1">
    <location>
        <begin position="134"/>
        <end position="152"/>
    </location>
</feature>
<dbReference type="GO" id="GO:0016020">
    <property type="term" value="C:membrane"/>
    <property type="evidence" value="ECO:0007669"/>
    <property type="project" value="InterPro"/>
</dbReference>
<feature type="transmembrane region" description="Helical" evidence="1">
    <location>
        <begin position="12"/>
        <end position="30"/>
    </location>
</feature>
<comment type="caution">
    <text evidence="3">The sequence shown here is derived from an EMBL/GenBank/DDBJ whole genome shotgun (WGS) entry which is preliminary data.</text>
</comment>
<dbReference type="Pfam" id="PF00892">
    <property type="entry name" value="EamA"/>
    <property type="match status" value="2"/>
</dbReference>
<accession>A0A4S3MRL4</accession>
<feature type="transmembrane region" description="Helical" evidence="1">
    <location>
        <begin position="244"/>
        <end position="264"/>
    </location>
</feature>
<reference evidence="3 4" key="1">
    <citation type="submission" date="2019-04" db="EMBL/GenBank/DDBJ databases">
        <title>Draft genome sequence of Gemmobacter aestuarii sp. nov.</title>
        <authorList>
            <person name="Hameed A."/>
            <person name="Lin S.-Y."/>
            <person name="Shahina M."/>
            <person name="Lai W.-A."/>
            <person name="Young C.-C."/>
        </authorList>
    </citation>
    <scope>NUCLEOTIDE SEQUENCE [LARGE SCALE GENOMIC DNA]</scope>
    <source>
        <strain evidence="3 4">CC-PW-75</strain>
    </source>
</reference>
<feature type="domain" description="EamA" evidence="2">
    <location>
        <begin position="15"/>
        <end position="148"/>
    </location>
</feature>
<name>A0A4S3MRL4_9RHOB</name>
<feature type="transmembrane region" description="Helical" evidence="1">
    <location>
        <begin position="158"/>
        <end position="175"/>
    </location>
</feature>
<proteinExistence type="predicted"/>
<keyword evidence="1" id="KW-1133">Transmembrane helix</keyword>
<dbReference type="OrthoDB" id="9815809at2"/>
<evidence type="ECO:0000256" key="1">
    <source>
        <dbReference type="SAM" id="Phobius"/>
    </source>
</evidence>
<dbReference type="PANTHER" id="PTHR22911:SF103">
    <property type="entry name" value="BLR2811 PROTEIN"/>
    <property type="match status" value="1"/>
</dbReference>
<dbReference type="AlphaFoldDB" id="A0A4S3MRL4"/>
<feature type="transmembrane region" description="Helical" evidence="1">
    <location>
        <begin position="42"/>
        <end position="64"/>
    </location>
</feature>